<dbReference type="EMBL" id="JAUSVB010000004">
    <property type="protein sequence ID" value="MDQ0374742.1"/>
    <property type="molecule type" value="Genomic_DNA"/>
</dbReference>
<evidence type="ECO:0000313" key="4">
    <source>
        <dbReference type="EMBL" id="MDQ0374742.1"/>
    </source>
</evidence>
<feature type="chain" id="PRO_5046509957" description="Gram-positive cocci surface proteins LPxTG domain-containing protein" evidence="3">
    <location>
        <begin position="28"/>
        <end position="255"/>
    </location>
</feature>
<keyword evidence="2" id="KW-0472">Membrane</keyword>
<comment type="caution">
    <text evidence="4">The sequence shown here is derived from an EMBL/GenBank/DDBJ whole genome shotgun (WGS) entry which is preliminary data.</text>
</comment>
<feature type="signal peptide" evidence="3">
    <location>
        <begin position="1"/>
        <end position="27"/>
    </location>
</feature>
<dbReference type="Proteomes" id="UP001239626">
    <property type="component" value="Unassembled WGS sequence"/>
</dbReference>
<proteinExistence type="predicted"/>
<reference evidence="4 5" key="1">
    <citation type="submission" date="2023-07" db="EMBL/GenBank/DDBJ databases">
        <title>Sorghum-associated microbial communities from plants grown in Nebraska, USA.</title>
        <authorList>
            <person name="Schachtman D."/>
        </authorList>
    </citation>
    <scope>NUCLEOTIDE SEQUENCE [LARGE SCALE GENOMIC DNA]</scope>
    <source>
        <strain evidence="4 5">BE332</strain>
    </source>
</reference>
<feature type="region of interest" description="Disordered" evidence="1">
    <location>
        <begin position="184"/>
        <end position="214"/>
    </location>
</feature>
<name>A0ABU0EHJ5_9CELL</name>
<feature type="transmembrane region" description="Helical" evidence="2">
    <location>
        <begin position="230"/>
        <end position="248"/>
    </location>
</feature>
<evidence type="ECO:0000256" key="1">
    <source>
        <dbReference type="SAM" id="MobiDB-lite"/>
    </source>
</evidence>
<protein>
    <recommendedName>
        <fullName evidence="6">Gram-positive cocci surface proteins LPxTG domain-containing protein</fullName>
    </recommendedName>
</protein>
<organism evidence="4 5">
    <name type="scientific">Cellulomonas humilata</name>
    <dbReference type="NCBI Taxonomy" id="144055"/>
    <lineage>
        <taxon>Bacteria</taxon>
        <taxon>Bacillati</taxon>
        <taxon>Actinomycetota</taxon>
        <taxon>Actinomycetes</taxon>
        <taxon>Micrococcales</taxon>
        <taxon>Cellulomonadaceae</taxon>
        <taxon>Cellulomonas</taxon>
    </lineage>
</organism>
<keyword evidence="2" id="KW-1133">Transmembrane helix</keyword>
<evidence type="ECO:0000313" key="5">
    <source>
        <dbReference type="Proteomes" id="UP001239626"/>
    </source>
</evidence>
<keyword evidence="2" id="KW-0812">Transmembrane</keyword>
<dbReference type="RefSeq" id="WP_307493565.1">
    <property type="nucleotide sequence ID" value="NZ_JAUSVB010000004.1"/>
</dbReference>
<keyword evidence="3" id="KW-0732">Signal</keyword>
<gene>
    <name evidence="4" type="ORF">J2X26_003069</name>
</gene>
<feature type="compositionally biased region" description="Polar residues" evidence="1">
    <location>
        <begin position="189"/>
        <end position="214"/>
    </location>
</feature>
<evidence type="ECO:0008006" key="6">
    <source>
        <dbReference type="Google" id="ProtNLM"/>
    </source>
</evidence>
<evidence type="ECO:0000256" key="3">
    <source>
        <dbReference type="SAM" id="SignalP"/>
    </source>
</evidence>
<accession>A0ABU0EHJ5</accession>
<keyword evidence="5" id="KW-1185">Reference proteome</keyword>
<evidence type="ECO:0000256" key="2">
    <source>
        <dbReference type="SAM" id="Phobius"/>
    </source>
</evidence>
<sequence>MHTARTAAAVVLLAAALVGGGAATAFAASDQPVATFQGLQLPDGHELGAATEVVVTYTFRGVSDSVRLLVGDDLGHGSYLPWSAVAGLPTDSCVTSVVLSGDAERDSYVGRAPVCGIDASTRTVGPPETVTPPVTVTPESVVPPETVAPAETVPPETMVPWTAIEVDAVTPPVEPRAWVAADPEPQPVAVSQSTVTTETADAPSSPQPQEAVTTSVRVERLAQTGSDGRVYGIAAAALVGVGAALVGARKRLAHR</sequence>